<evidence type="ECO:0000313" key="3">
    <source>
        <dbReference type="Proteomes" id="UP000683925"/>
    </source>
</evidence>
<dbReference type="OrthoDB" id="307218at2759"/>
<keyword evidence="3" id="KW-1185">Reference proteome</keyword>
<dbReference type="OMA" id="SINGRCF"/>
<sequence length="213" mass="25413">MQIHEEASDIDRLLFLSKNIEKKKKRMRNMIFFFIAMITFVSLESSINGRCFFRDDKLIYLCIDLVMYLGVLAIVLMEIVIQQKKIVKKYQKQIRLRALMCSLNIYQSFVVLIQILSLYHVGVQIYFFSFHFNQDCFYFKNRINEESFKFLKITIFLLFITIETVVLCFLGWVLRENYKAQKNPLKFTQSSILFRSQSNDIVLHFYGGPIDQN</sequence>
<keyword evidence="1" id="KW-0812">Transmembrane</keyword>
<feature type="transmembrane region" description="Helical" evidence="1">
    <location>
        <begin position="58"/>
        <end position="81"/>
    </location>
</feature>
<organism evidence="2 3">
    <name type="scientific">Paramecium octaurelia</name>
    <dbReference type="NCBI Taxonomy" id="43137"/>
    <lineage>
        <taxon>Eukaryota</taxon>
        <taxon>Sar</taxon>
        <taxon>Alveolata</taxon>
        <taxon>Ciliophora</taxon>
        <taxon>Intramacronucleata</taxon>
        <taxon>Oligohymenophorea</taxon>
        <taxon>Peniculida</taxon>
        <taxon>Parameciidae</taxon>
        <taxon>Paramecium</taxon>
    </lineage>
</organism>
<comment type="caution">
    <text evidence="2">The sequence shown here is derived from an EMBL/GenBank/DDBJ whole genome shotgun (WGS) entry which is preliminary data.</text>
</comment>
<evidence type="ECO:0000313" key="2">
    <source>
        <dbReference type="EMBL" id="CAD8199874.1"/>
    </source>
</evidence>
<feature type="transmembrane region" description="Helical" evidence="1">
    <location>
        <begin position="27"/>
        <end position="46"/>
    </location>
</feature>
<keyword evidence="1" id="KW-1133">Transmembrane helix</keyword>
<feature type="transmembrane region" description="Helical" evidence="1">
    <location>
        <begin position="102"/>
        <end position="130"/>
    </location>
</feature>
<evidence type="ECO:0008006" key="4">
    <source>
        <dbReference type="Google" id="ProtNLM"/>
    </source>
</evidence>
<protein>
    <recommendedName>
        <fullName evidence="4">Transmembrane protein</fullName>
    </recommendedName>
</protein>
<keyword evidence="1" id="KW-0472">Membrane</keyword>
<evidence type="ECO:0000256" key="1">
    <source>
        <dbReference type="SAM" id="Phobius"/>
    </source>
</evidence>
<feature type="transmembrane region" description="Helical" evidence="1">
    <location>
        <begin position="150"/>
        <end position="174"/>
    </location>
</feature>
<dbReference type="EMBL" id="CAJJDP010000120">
    <property type="protein sequence ID" value="CAD8199874.1"/>
    <property type="molecule type" value="Genomic_DNA"/>
</dbReference>
<gene>
    <name evidence="2" type="ORF">POCTA_138.1.T1200165</name>
</gene>
<name>A0A8S1XG06_PAROT</name>
<proteinExistence type="predicted"/>
<dbReference type="Proteomes" id="UP000683925">
    <property type="component" value="Unassembled WGS sequence"/>
</dbReference>
<reference evidence="2" key="1">
    <citation type="submission" date="2021-01" db="EMBL/GenBank/DDBJ databases">
        <authorList>
            <consortium name="Genoscope - CEA"/>
            <person name="William W."/>
        </authorList>
    </citation>
    <scope>NUCLEOTIDE SEQUENCE</scope>
</reference>
<accession>A0A8S1XG06</accession>
<dbReference type="AlphaFoldDB" id="A0A8S1XG06"/>